<dbReference type="SUPFAM" id="SSF55073">
    <property type="entry name" value="Nucleotide cyclase"/>
    <property type="match status" value="1"/>
</dbReference>
<evidence type="ECO:0000313" key="3">
    <source>
        <dbReference type="Proteomes" id="UP001501116"/>
    </source>
</evidence>
<accession>A0ABP5E9L4</accession>
<feature type="domain" description="GGDEF" evidence="1">
    <location>
        <begin position="65"/>
        <end position="185"/>
    </location>
</feature>
<dbReference type="EMBL" id="BAAANN010000069">
    <property type="protein sequence ID" value="GAA1993124.1"/>
    <property type="molecule type" value="Genomic_DNA"/>
</dbReference>
<dbReference type="InterPro" id="IPR043128">
    <property type="entry name" value="Rev_trsase/Diguanyl_cyclase"/>
</dbReference>
<gene>
    <name evidence="2" type="ORF">GCM10009754_85360</name>
</gene>
<keyword evidence="3" id="KW-1185">Reference proteome</keyword>
<dbReference type="NCBIfam" id="TIGR00254">
    <property type="entry name" value="GGDEF"/>
    <property type="match status" value="1"/>
</dbReference>
<dbReference type="RefSeq" id="WP_344431808.1">
    <property type="nucleotide sequence ID" value="NZ_BAAANN010000069.1"/>
</dbReference>
<dbReference type="SMART" id="SM00267">
    <property type="entry name" value="GGDEF"/>
    <property type="match status" value="1"/>
</dbReference>
<dbReference type="Pfam" id="PF00990">
    <property type="entry name" value="GGDEF"/>
    <property type="match status" value="1"/>
</dbReference>
<dbReference type="PANTHER" id="PTHR45138">
    <property type="entry name" value="REGULATORY COMPONENTS OF SENSORY TRANSDUCTION SYSTEM"/>
    <property type="match status" value="1"/>
</dbReference>
<protein>
    <submittedName>
        <fullName evidence="2">GGDEF domain-containing protein</fullName>
    </submittedName>
</protein>
<dbReference type="Gene3D" id="3.30.70.270">
    <property type="match status" value="1"/>
</dbReference>
<dbReference type="PANTHER" id="PTHR45138:SF9">
    <property type="entry name" value="DIGUANYLATE CYCLASE DGCM-RELATED"/>
    <property type="match status" value="1"/>
</dbReference>
<comment type="caution">
    <text evidence="2">The sequence shown here is derived from an EMBL/GenBank/DDBJ whole genome shotgun (WGS) entry which is preliminary data.</text>
</comment>
<dbReference type="CDD" id="cd01949">
    <property type="entry name" value="GGDEF"/>
    <property type="match status" value="1"/>
</dbReference>
<dbReference type="InterPro" id="IPR029787">
    <property type="entry name" value="Nucleotide_cyclase"/>
</dbReference>
<organism evidence="2 3">
    <name type="scientific">Amycolatopsis minnesotensis</name>
    <dbReference type="NCBI Taxonomy" id="337894"/>
    <lineage>
        <taxon>Bacteria</taxon>
        <taxon>Bacillati</taxon>
        <taxon>Actinomycetota</taxon>
        <taxon>Actinomycetes</taxon>
        <taxon>Pseudonocardiales</taxon>
        <taxon>Pseudonocardiaceae</taxon>
        <taxon>Amycolatopsis</taxon>
    </lineage>
</organism>
<dbReference type="InterPro" id="IPR050469">
    <property type="entry name" value="Diguanylate_Cyclase"/>
</dbReference>
<dbReference type="PROSITE" id="PS50887">
    <property type="entry name" value="GGDEF"/>
    <property type="match status" value="1"/>
</dbReference>
<evidence type="ECO:0000259" key="1">
    <source>
        <dbReference type="PROSITE" id="PS50887"/>
    </source>
</evidence>
<name>A0ABP5E9L4_9PSEU</name>
<sequence>MRKVTDLLGLHESVADMFASQGEWRRAYEHLRAALDSAREENLRDALTGAYNRRYLDQRLRTTSGEVAIALVDLDLFKRVNDTFGHLTGDRVLQQVVALLQRDLPHDAFCARYGGEEFALILPCPGAEAVVDAARTRVARHPWFRLTTGLSVTVSIGIARDLSDADELLYVAKRAGRNRVAYRVQGEIRLIHDSV</sequence>
<evidence type="ECO:0000313" key="2">
    <source>
        <dbReference type="EMBL" id="GAA1993124.1"/>
    </source>
</evidence>
<dbReference type="InterPro" id="IPR000160">
    <property type="entry name" value="GGDEF_dom"/>
</dbReference>
<reference evidence="3" key="1">
    <citation type="journal article" date="2019" name="Int. J. Syst. Evol. Microbiol.">
        <title>The Global Catalogue of Microorganisms (GCM) 10K type strain sequencing project: providing services to taxonomists for standard genome sequencing and annotation.</title>
        <authorList>
            <consortium name="The Broad Institute Genomics Platform"/>
            <consortium name="The Broad Institute Genome Sequencing Center for Infectious Disease"/>
            <person name="Wu L."/>
            <person name="Ma J."/>
        </authorList>
    </citation>
    <scope>NUCLEOTIDE SEQUENCE [LARGE SCALE GENOMIC DNA]</scope>
    <source>
        <strain evidence="3">JCM 14545</strain>
    </source>
</reference>
<proteinExistence type="predicted"/>
<dbReference type="Proteomes" id="UP001501116">
    <property type="component" value="Unassembled WGS sequence"/>
</dbReference>